<dbReference type="Proteomes" id="UP001148838">
    <property type="component" value="Unassembled WGS sequence"/>
</dbReference>
<organism evidence="1 2">
    <name type="scientific">Periplaneta americana</name>
    <name type="common">American cockroach</name>
    <name type="synonym">Blatta americana</name>
    <dbReference type="NCBI Taxonomy" id="6978"/>
    <lineage>
        <taxon>Eukaryota</taxon>
        <taxon>Metazoa</taxon>
        <taxon>Ecdysozoa</taxon>
        <taxon>Arthropoda</taxon>
        <taxon>Hexapoda</taxon>
        <taxon>Insecta</taxon>
        <taxon>Pterygota</taxon>
        <taxon>Neoptera</taxon>
        <taxon>Polyneoptera</taxon>
        <taxon>Dictyoptera</taxon>
        <taxon>Blattodea</taxon>
        <taxon>Blattoidea</taxon>
        <taxon>Blattidae</taxon>
        <taxon>Blattinae</taxon>
        <taxon>Periplaneta</taxon>
    </lineage>
</organism>
<gene>
    <name evidence="1" type="ORF">ANN_11467</name>
</gene>
<evidence type="ECO:0000313" key="2">
    <source>
        <dbReference type="Proteomes" id="UP001148838"/>
    </source>
</evidence>
<accession>A0ABQ8T537</accession>
<sequence>MAGICEGGNEPAGSLKAICNFQKGKEKSAKLQTTLTAKYPEGKPIKTAKYNHVMTLMIFIPVAYQEFYPNLKPENSPDDYVEDIDVHM</sequence>
<proteinExistence type="predicted"/>
<protein>
    <submittedName>
        <fullName evidence="1">Uncharacterized protein</fullName>
    </submittedName>
</protein>
<comment type="caution">
    <text evidence="1">The sequence shown here is derived from an EMBL/GenBank/DDBJ whole genome shotgun (WGS) entry which is preliminary data.</text>
</comment>
<dbReference type="EMBL" id="JAJSOF020000015">
    <property type="protein sequence ID" value="KAJ4441611.1"/>
    <property type="molecule type" value="Genomic_DNA"/>
</dbReference>
<keyword evidence="2" id="KW-1185">Reference proteome</keyword>
<name>A0ABQ8T537_PERAM</name>
<reference evidence="1 2" key="1">
    <citation type="journal article" date="2022" name="Allergy">
        <title>Genome assembly and annotation of Periplaneta americana reveal a comprehensive cockroach allergen profile.</title>
        <authorList>
            <person name="Wang L."/>
            <person name="Xiong Q."/>
            <person name="Saelim N."/>
            <person name="Wang L."/>
            <person name="Nong W."/>
            <person name="Wan A.T."/>
            <person name="Shi M."/>
            <person name="Liu X."/>
            <person name="Cao Q."/>
            <person name="Hui J.H.L."/>
            <person name="Sookrung N."/>
            <person name="Leung T.F."/>
            <person name="Tungtrongchitr A."/>
            <person name="Tsui S.K.W."/>
        </authorList>
    </citation>
    <scope>NUCLEOTIDE SEQUENCE [LARGE SCALE GENOMIC DNA]</scope>
    <source>
        <strain evidence="1">PWHHKU_190912</strain>
    </source>
</reference>
<evidence type="ECO:0000313" key="1">
    <source>
        <dbReference type="EMBL" id="KAJ4441611.1"/>
    </source>
</evidence>